<comment type="caution">
    <text evidence="2">The sequence shown here is derived from an EMBL/GenBank/DDBJ whole genome shotgun (WGS) entry which is preliminary data.</text>
</comment>
<evidence type="ECO:0000256" key="1">
    <source>
        <dbReference type="SAM" id="MobiDB-lite"/>
    </source>
</evidence>
<reference evidence="2 3" key="2">
    <citation type="journal article" date="2023" name="Mol. Biol. Evol.">
        <title>Genomics of Secondarily Temperate Adaptation in the Only Non-Antarctic Icefish.</title>
        <authorList>
            <person name="Rivera-Colon A.G."/>
            <person name="Rayamajhi N."/>
            <person name="Minhas B.F."/>
            <person name="Madrigal G."/>
            <person name="Bilyk K.T."/>
            <person name="Yoon V."/>
            <person name="Hune M."/>
            <person name="Gregory S."/>
            <person name="Cheng C.H.C."/>
            <person name="Catchen J.M."/>
        </authorList>
    </citation>
    <scope>NUCLEOTIDE SEQUENCE [LARGE SCALE GENOMIC DNA]</scope>
    <source>
        <strain evidence="2">JMC-PN-2008</strain>
    </source>
</reference>
<proteinExistence type="predicted"/>
<evidence type="ECO:0000313" key="3">
    <source>
        <dbReference type="Proteomes" id="UP001346869"/>
    </source>
</evidence>
<organism evidence="2 3">
    <name type="scientific">Eleginops maclovinus</name>
    <name type="common">Patagonian blennie</name>
    <name type="synonym">Eleginus maclovinus</name>
    <dbReference type="NCBI Taxonomy" id="56733"/>
    <lineage>
        <taxon>Eukaryota</taxon>
        <taxon>Metazoa</taxon>
        <taxon>Chordata</taxon>
        <taxon>Craniata</taxon>
        <taxon>Vertebrata</taxon>
        <taxon>Euteleostomi</taxon>
        <taxon>Actinopterygii</taxon>
        <taxon>Neopterygii</taxon>
        <taxon>Teleostei</taxon>
        <taxon>Neoteleostei</taxon>
        <taxon>Acanthomorphata</taxon>
        <taxon>Eupercaria</taxon>
        <taxon>Perciformes</taxon>
        <taxon>Notothenioidei</taxon>
        <taxon>Eleginopidae</taxon>
        <taxon>Eleginops</taxon>
    </lineage>
</organism>
<accession>A0AAN7XGM2</accession>
<reference evidence="2 3" key="1">
    <citation type="journal article" date="2023" name="Genes (Basel)">
        <title>Chromosome-Level Genome Assembly and Circadian Gene Repertoire of the Patagonia Blennie Eleginops maclovinus-The Closest Ancestral Proxy of Antarctic Cryonotothenioids.</title>
        <authorList>
            <person name="Cheng C.C."/>
            <person name="Rivera-Colon A.G."/>
            <person name="Minhas B.F."/>
            <person name="Wilson L."/>
            <person name="Rayamajhi N."/>
            <person name="Vargas-Chacoff L."/>
            <person name="Catchen J.M."/>
        </authorList>
    </citation>
    <scope>NUCLEOTIDE SEQUENCE [LARGE SCALE GENOMIC DNA]</scope>
    <source>
        <strain evidence="2">JMC-PN-2008</strain>
    </source>
</reference>
<sequence>MQVVVNERHEGEGGEMKITTITKLQVPLVPPQRLMEAKDPPAGPQEEDEEEEVNRNKTERRLLSFFLQFDEMHTLQEHLLDVSETQLKIN</sequence>
<dbReference type="Proteomes" id="UP001346869">
    <property type="component" value="Unassembled WGS sequence"/>
</dbReference>
<evidence type="ECO:0000313" key="2">
    <source>
        <dbReference type="EMBL" id="KAK5860445.1"/>
    </source>
</evidence>
<feature type="region of interest" description="Disordered" evidence="1">
    <location>
        <begin position="30"/>
        <end position="56"/>
    </location>
</feature>
<dbReference type="EMBL" id="JAUZQC010000014">
    <property type="protein sequence ID" value="KAK5860445.1"/>
    <property type="molecule type" value="Genomic_DNA"/>
</dbReference>
<keyword evidence="3" id="KW-1185">Reference proteome</keyword>
<gene>
    <name evidence="2" type="ORF">PBY51_021921</name>
</gene>
<dbReference type="AlphaFoldDB" id="A0AAN7XGM2"/>
<name>A0AAN7XGM2_ELEMC</name>
<protein>
    <submittedName>
        <fullName evidence="2">Uncharacterized protein</fullName>
    </submittedName>
</protein>